<sequence>MNEVTLIGIDLKFVLFGKNGSPEAVAIDKSGSNLAALHAMTASARRPPRFGKSCI</sequence>
<keyword evidence="2" id="KW-1185">Reference proteome</keyword>
<dbReference type="Proteomes" id="UP000494363">
    <property type="component" value="Unassembled WGS sequence"/>
</dbReference>
<evidence type="ECO:0000313" key="1">
    <source>
        <dbReference type="EMBL" id="CAB3774838.1"/>
    </source>
</evidence>
<organism evidence="1 2">
    <name type="scientific">Paraburkholderia humisilvae</name>
    <dbReference type="NCBI Taxonomy" id="627669"/>
    <lineage>
        <taxon>Bacteria</taxon>
        <taxon>Pseudomonadati</taxon>
        <taxon>Pseudomonadota</taxon>
        <taxon>Betaproteobacteria</taxon>
        <taxon>Burkholderiales</taxon>
        <taxon>Burkholderiaceae</taxon>
        <taxon>Paraburkholderia</taxon>
    </lineage>
</organism>
<dbReference type="AlphaFoldDB" id="A0A6J5F7F8"/>
<reference evidence="1 2" key="1">
    <citation type="submission" date="2020-04" db="EMBL/GenBank/DDBJ databases">
        <authorList>
            <person name="De Canck E."/>
        </authorList>
    </citation>
    <scope>NUCLEOTIDE SEQUENCE [LARGE SCALE GENOMIC DNA]</scope>
    <source>
        <strain evidence="1 2">LMG 29542</strain>
    </source>
</reference>
<dbReference type="EMBL" id="CADIKH010000182">
    <property type="protein sequence ID" value="CAB3774838.1"/>
    <property type="molecule type" value="Genomic_DNA"/>
</dbReference>
<name>A0A6J5F7F8_9BURK</name>
<proteinExistence type="predicted"/>
<gene>
    <name evidence="1" type="ORF">LMG29542_08220</name>
</gene>
<evidence type="ECO:0000313" key="2">
    <source>
        <dbReference type="Proteomes" id="UP000494363"/>
    </source>
</evidence>
<protein>
    <submittedName>
        <fullName evidence="1">Uncharacterized protein</fullName>
    </submittedName>
</protein>
<accession>A0A6J5F7F8</accession>